<feature type="chain" id="PRO_5024787631" evidence="1">
    <location>
        <begin position="26"/>
        <end position="482"/>
    </location>
</feature>
<evidence type="ECO:0000256" key="1">
    <source>
        <dbReference type="SAM" id="SignalP"/>
    </source>
</evidence>
<dbReference type="PANTHER" id="PTHR33840:SF1">
    <property type="entry name" value="TLE1 PHOSPHOLIPASE DOMAIN-CONTAINING PROTEIN"/>
    <property type="match status" value="1"/>
</dbReference>
<proteinExistence type="predicted"/>
<dbReference type="Proteomes" id="UP000325438">
    <property type="component" value="Unassembled WGS sequence"/>
</dbReference>
<accession>A0A5N7JTJ2</accession>
<dbReference type="AlphaFoldDB" id="A0A5N7JTJ2"/>
<protein>
    <submittedName>
        <fullName evidence="2">DUF2235 domain-containing protein</fullName>
    </submittedName>
</protein>
<dbReference type="RefSeq" id="WP_152749414.1">
    <property type="nucleotide sequence ID" value="NZ_VUBA01000060.1"/>
</dbReference>
<comment type="caution">
    <text evidence="2">The sequence shown here is derived from an EMBL/GenBank/DDBJ whole genome shotgun (WGS) entry which is preliminary data.</text>
</comment>
<evidence type="ECO:0000313" key="3">
    <source>
        <dbReference type="Proteomes" id="UP000325438"/>
    </source>
</evidence>
<organism evidence="2 3">
    <name type="scientific">Pseudomonas kitaguniensis</name>
    <dbReference type="NCBI Taxonomy" id="2607908"/>
    <lineage>
        <taxon>Bacteria</taxon>
        <taxon>Pseudomonadati</taxon>
        <taxon>Pseudomonadota</taxon>
        <taxon>Gammaproteobacteria</taxon>
        <taxon>Pseudomonadales</taxon>
        <taxon>Pseudomonadaceae</taxon>
        <taxon>Pseudomonas</taxon>
    </lineage>
</organism>
<dbReference type="InterPro" id="IPR029058">
    <property type="entry name" value="AB_hydrolase_fold"/>
</dbReference>
<dbReference type="PANTHER" id="PTHR33840">
    <property type="match status" value="1"/>
</dbReference>
<feature type="signal peptide" evidence="1">
    <location>
        <begin position="1"/>
        <end position="25"/>
    </location>
</feature>
<dbReference type="SUPFAM" id="SSF53474">
    <property type="entry name" value="alpha/beta-Hydrolases"/>
    <property type="match status" value="1"/>
</dbReference>
<name>A0A5N7JTJ2_9PSED</name>
<dbReference type="PROSITE" id="PS51257">
    <property type="entry name" value="PROKAR_LIPOPROTEIN"/>
    <property type="match status" value="1"/>
</dbReference>
<dbReference type="EMBL" id="VUBA01000060">
    <property type="protein sequence ID" value="MPQ84553.1"/>
    <property type="molecule type" value="Genomic_DNA"/>
</dbReference>
<reference evidence="2 3" key="1">
    <citation type="submission" date="2019-09" db="EMBL/GenBank/DDBJ databases">
        <title>The draft genomes of Allium pathogen Pseudomonas sp.</title>
        <authorList>
            <person name="Fujikawa T."/>
            <person name="Sawada H."/>
        </authorList>
    </citation>
    <scope>NUCLEOTIDE SEQUENCE [LARGE SCALE GENOMIC DNA]</scope>
    <source>
        <strain evidence="2 3">MAFF 730085</strain>
    </source>
</reference>
<evidence type="ECO:0000313" key="2">
    <source>
        <dbReference type="EMBL" id="MPQ84553.1"/>
    </source>
</evidence>
<sequence>MSKLPKSYAVLLFCLVLSGCSSLFSGNREVPISEEQKTKLHNLGGTPSFILPWVNDGEPGVYTLVVAFDGTNNDLFNTPDSESATVVGRLYQDVIDEVRKGREKASIPVDALSASYYQGPGCPSWVACPFDSAIGWSTWMTAHRAVADVKSKIATVDAGVKEVRVVVIGFSRGAATSRYFLNLLDRKPLVNVRGETLKVRSYALLFDTVATGMAKYLNLSLPANLEFAYHFVALNETRKFFGLIVDSDEGYESNPLAKRLYFPQRIVTIEVPGAHSDLGDSYKKGAGMAVTQFARMTMAGMGLRPTLKKYNCALSENKEQPGCRVLDEGLHDSRGTIDLWLRVPSPYGCFNDREKTVIPSQMSLDDAMKLTSRRYKQIGHFPLDNGNLLSFQWLENYRFISLGGPNPVLYPRISNIGFNAVVVPVGDRLKVVLRGANNDQVYTVPERVLQRVRETSGRSELELNLVKGQPRWVVNGCMPEED</sequence>
<keyword evidence="1" id="KW-0732">Signal</keyword>
<gene>
    <name evidence="2" type="ORF">F0170_11470</name>
</gene>